<comment type="caution">
    <text evidence="7">The sequence shown here is derived from an EMBL/GenBank/DDBJ whole genome shotgun (WGS) entry which is preliminary data.</text>
</comment>
<name>A0A643CAP7_BALPH</name>
<evidence type="ECO:0000256" key="4">
    <source>
        <dbReference type="ARBA" id="ARBA00023155"/>
    </source>
</evidence>
<evidence type="ECO:0000256" key="3">
    <source>
        <dbReference type="ARBA" id="ARBA00023125"/>
    </source>
</evidence>
<dbReference type="GO" id="GO:0003700">
    <property type="term" value="F:DNA-binding transcription factor activity"/>
    <property type="evidence" value="ECO:0007669"/>
    <property type="project" value="InterPro"/>
</dbReference>
<evidence type="ECO:0000313" key="8">
    <source>
        <dbReference type="Proteomes" id="UP000437017"/>
    </source>
</evidence>
<keyword evidence="2" id="KW-0217">Developmental protein</keyword>
<dbReference type="AlphaFoldDB" id="A0A643CAP7"/>
<accession>A0A643CAP7</accession>
<dbReference type="EMBL" id="SGJD01002012">
    <property type="protein sequence ID" value="KAB0397289.1"/>
    <property type="molecule type" value="Genomic_DNA"/>
</dbReference>
<proteinExistence type="predicted"/>
<dbReference type="PROSITE" id="PS00032">
    <property type="entry name" value="ANTENNAPEDIA"/>
    <property type="match status" value="1"/>
</dbReference>
<dbReference type="GO" id="GO:0003677">
    <property type="term" value="F:DNA binding"/>
    <property type="evidence" value="ECO:0007669"/>
    <property type="project" value="UniProtKB-KW"/>
</dbReference>
<evidence type="ECO:0000256" key="2">
    <source>
        <dbReference type="ARBA" id="ARBA00022473"/>
    </source>
</evidence>
<sequence>MYSQKAARPALEERAKSSGEIKEEQAQTGQPAGLSQPPAPPQIYPWMTKLHMSHGKFRLQIFSSASFLQP</sequence>
<feature type="region of interest" description="Disordered" evidence="6">
    <location>
        <begin position="1"/>
        <end position="42"/>
    </location>
</feature>
<keyword evidence="5" id="KW-0539">Nucleus</keyword>
<keyword evidence="8" id="KW-1185">Reference proteome</keyword>
<comment type="subcellular location">
    <subcellularLocation>
        <location evidence="1">Nucleus</location>
    </subcellularLocation>
</comment>
<gene>
    <name evidence="7" type="ORF">E2I00_005344</name>
</gene>
<keyword evidence="4" id="KW-0371">Homeobox</keyword>
<organism evidence="7 8">
    <name type="scientific">Balaenoptera physalus</name>
    <name type="common">Fin whale</name>
    <name type="synonym">Balaena physalus</name>
    <dbReference type="NCBI Taxonomy" id="9770"/>
    <lineage>
        <taxon>Eukaryota</taxon>
        <taxon>Metazoa</taxon>
        <taxon>Chordata</taxon>
        <taxon>Craniata</taxon>
        <taxon>Vertebrata</taxon>
        <taxon>Euteleostomi</taxon>
        <taxon>Mammalia</taxon>
        <taxon>Eutheria</taxon>
        <taxon>Laurasiatheria</taxon>
        <taxon>Artiodactyla</taxon>
        <taxon>Whippomorpha</taxon>
        <taxon>Cetacea</taxon>
        <taxon>Mysticeti</taxon>
        <taxon>Balaenopteridae</taxon>
        <taxon>Balaenoptera</taxon>
    </lineage>
</organism>
<evidence type="ECO:0000256" key="6">
    <source>
        <dbReference type="SAM" id="MobiDB-lite"/>
    </source>
</evidence>
<evidence type="ECO:0000256" key="5">
    <source>
        <dbReference type="ARBA" id="ARBA00023242"/>
    </source>
</evidence>
<evidence type="ECO:0000313" key="7">
    <source>
        <dbReference type="EMBL" id="KAB0397289.1"/>
    </source>
</evidence>
<feature type="compositionally biased region" description="Basic and acidic residues" evidence="6">
    <location>
        <begin position="10"/>
        <end position="25"/>
    </location>
</feature>
<dbReference type="GO" id="GO:0005634">
    <property type="term" value="C:nucleus"/>
    <property type="evidence" value="ECO:0007669"/>
    <property type="project" value="UniProtKB-SubCell"/>
</dbReference>
<evidence type="ECO:0000256" key="1">
    <source>
        <dbReference type="ARBA" id="ARBA00004123"/>
    </source>
</evidence>
<dbReference type="OrthoDB" id="6159439at2759"/>
<dbReference type="Proteomes" id="UP000437017">
    <property type="component" value="Unassembled WGS sequence"/>
</dbReference>
<evidence type="ECO:0008006" key="9">
    <source>
        <dbReference type="Google" id="ProtNLM"/>
    </source>
</evidence>
<protein>
    <recommendedName>
        <fullName evidence="9">Homeobox domain-containing protein</fullName>
    </recommendedName>
</protein>
<keyword evidence="3" id="KW-0238">DNA-binding</keyword>
<dbReference type="InterPro" id="IPR001827">
    <property type="entry name" value="Homeobox_Antennapedia_CS"/>
</dbReference>
<reference evidence="7 8" key="1">
    <citation type="journal article" date="2019" name="PLoS ONE">
        <title>Genomic analyses reveal an absence of contemporary introgressive admixture between fin whales and blue whales, despite known hybrids.</title>
        <authorList>
            <person name="Westbury M.V."/>
            <person name="Petersen B."/>
            <person name="Lorenzen E.D."/>
        </authorList>
    </citation>
    <scope>NUCLEOTIDE SEQUENCE [LARGE SCALE GENOMIC DNA]</scope>
    <source>
        <strain evidence="7">FinWhale-01</strain>
    </source>
</reference>